<keyword evidence="4 7" id="KW-1133">Transmembrane helix</keyword>
<accession>A0A0P6XSK6</accession>
<dbReference type="GO" id="GO:0030488">
    <property type="term" value="P:tRNA methylation"/>
    <property type="evidence" value="ECO:0007669"/>
    <property type="project" value="TreeGrafter"/>
</dbReference>
<proteinExistence type="predicted"/>
<dbReference type="RefSeq" id="WP_062158751.1">
    <property type="nucleotide sequence ID" value="NZ_DF967971.1"/>
</dbReference>
<keyword evidence="6 7" id="KW-0472">Membrane</keyword>
<reference evidence="9 10" key="1">
    <citation type="submission" date="2015-07" db="EMBL/GenBank/DDBJ databases">
        <title>Draft genome of Bellilinea caldifistulae DSM 17877.</title>
        <authorList>
            <person name="Hemp J."/>
            <person name="Ward L.M."/>
            <person name="Pace L.A."/>
            <person name="Fischer W.W."/>
        </authorList>
    </citation>
    <scope>NUCLEOTIDE SEQUENCE [LARGE SCALE GENOMIC DNA]</scope>
    <source>
        <strain evidence="9 10">GOMI-1</strain>
    </source>
</reference>
<keyword evidence="5" id="KW-0342">GTP-binding</keyword>
<name>A0A0P6XSK6_9CHLR</name>
<organism evidence="9 10">
    <name type="scientific">Bellilinea caldifistulae</name>
    <dbReference type="NCBI Taxonomy" id="360411"/>
    <lineage>
        <taxon>Bacteria</taxon>
        <taxon>Bacillati</taxon>
        <taxon>Chloroflexota</taxon>
        <taxon>Anaerolineae</taxon>
        <taxon>Anaerolineales</taxon>
        <taxon>Anaerolineaceae</taxon>
        <taxon>Bellilinea</taxon>
    </lineage>
</organism>
<dbReference type="OrthoDB" id="5406017at2"/>
<dbReference type="Gene3D" id="3.40.50.300">
    <property type="entry name" value="P-loop containing nucleotide triphosphate hydrolases"/>
    <property type="match status" value="1"/>
</dbReference>
<dbReference type="Proteomes" id="UP000050514">
    <property type="component" value="Unassembled WGS sequence"/>
</dbReference>
<keyword evidence="10" id="KW-1185">Reference proteome</keyword>
<evidence type="ECO:0000313" key="9">
    <source>
        <dbReference type="EMBL" id="KPL78144.1"/>
    </source>
</evidence>
<dbReference type="STRING" id="360411.AC812_01585"/>
<dbReference type="GO" id="GO:0002098">
    <property type="term" value="P:tRNA wobble uridine modification"/>
    <property type="evidence" value="ECO:0007669"/>
    <property type="project" value="TreeGrafter"/>
</dbReference>
<dbReference type="InterPro" id="IPR021147">
    <property type="entry name" value="DUF697"/>
</dbReference>
<keyword evidence="2 7" id="KW-0812">Transmembrane</keyword>
<dbReference type="InterPro" id="IPR005225">
    <property type="entry name" value="Small_GTP-bd"/>
</dbReference>
<feature type="transmembrane region" description="Helical" evidence="7">
    <location>
        <begin position="346"/>
        <end position="371"/>
    </location>
</feature>
<dbReference type="EMBL" id="LGHJ01000006">
    <property type="protein sequence ID" value="KPL78144.1"/>
    <property type="molecule type" value="Genomic_DNA"/>
</dbReference>
<evidence type="ECO:0000313" key="10">
    <source>
        <dbReference type="Proteomes" id="UP000050514"/>
    </source>
</evidence>
<dbReference type="Pfam" id="PF05128">
    <property type="entry name" value="DUF697"/>
    <property type="match status" value="1"/>
</dbReference>
<evidence type="ECO:0000256" key="4">
    <source>
        <dbReference type="ARBA" id="ARBA00022989"/>
    </source>
</evidence>
<evidence type="ECO:0000259" key="8">
    <source>
        <dbReference type="Pfam" id="PF01926"/>
    </source>
</evidence>
<comment type="caution">
    <text evidence="9">The sequence shown here is derived from an EMBL/GenBank/DDBJ whole genome shotgun (WGS) entry which is preliminary data.</text>
</comment>
<dbReference type="InterPro" id="IPR027417">
    <property type="entry name" value="P-loop_NTPase"/>
</dbReference>
<dbReference type="SUPFAM" id="SSF52540">
    <property type="entry name" value="P-loop containing nucleoside triphosphate hydrolases"/>
    <property type="match status" value="1"/>
</dbReference>
<dbReference type="Pfam" id="PF01926">
    <property type="entry name" value="MMR_HSR1"/>
    <property type="match status" value="1"/>
</dbReference>
<evidence type="ECO:0000256" key="3">
    <source>
        <dbReference type="ARBA" id="ARBA00022741"/>
    </source>
</evidence>
<dbReference type="PANTHER" id="PTHR42714:SF2">
    <property type="entry name" value="TRNA MODIFICATION GTPASE GTPBP3, MITOCHONDRIAL"/>
    <property type="match status" value="1"/>
</dbReference>
<dbReference type="GO" id="GO:0016020">
    <property type="term" value="C:membrane"/>
    <property type="evidence" value="ECO:0007669"/>
    <property type="project" value="UniProtKB-SubCell"/>
</dbReference>
<evidence type="ECO:0000256" key="5">
    <source>
        <dbReference type="ARBA" id="ARBA00023134"/>
    </source>
</evidence>
<comment type="subcellular location">
    <subcellularLocation>
        <location evidence="1">Membrane</location>
        <topology evidence="1">Multi-pass membrane protein</topology>
    </subcellularLocation>
</comment>
<evidence type="ECO:0000256" key="2">
    <source>
        <dbReference type="ARBA" id="ARBA00022692"/>
    </source>
</evidence>
<feature type="domain" description="G" evidence="8">
    <location>
        <begin position="90"/>
        <end position="202"/>
    </location>
</feature>
<dbReference type="AlphaFoldDB" id="A0A0P6XSK6"/>
<dbReference type="InterPro" id="IPR006073">
    <property type="entry name" value="GTP-bd"/>
</dbReference>
<protein>
    <recommendedName>
        <fullName evidence="8">G domain-containing protein</fullName>
    </recommendedName>
</protein>
<dbReference type="NCBIfam" id="TIGR00231">
    <property type="entry name" value="small_GTP"/>
    <property type="match status" value="1"/>
</dbReference>
<sequence>MNFKRLHHTPFFAFVIPFNPLKMPTLQDLLRKLPPETREVFRIVWESLSPTDRSTLQALLGGLPPDANLLRVLMRLSAHQFRTAFGHKSRIAIVGPANVGKSTLYNQFVQQKSDRAEVGPLPGTTRTNQEADTGLFTILDTPGADAVGQVGEREREEALLAAAEADVLIIVFDAIQGIKQTELDLYQRLKALNKPYVVVLNKMDLVRRQSAAVIARAAQNLGLESAQVLPLVAKNGEGLPQILAAIAALQPEITAALGQGLPHYRWQLAWRSIVSAASVAAVIALTPLPMIDFAPLIVTQSVMVLGIARIYNYRITLERARELAATFGLGLLGRTLFGELSKLGGLPGWLLAAAIASAVTVVMGYAAVIWFERGEKLSAAALQNLTQSLTAMLLESLRGLGRRQPTKTSLQQRIQQVLNQSPLGEDRSLLDDHLQDQSANPDE</sequence>
<evidence type="ECO:0000256" key="6">
    <source>
        <dbReference type="ARBA" id="ARBA00023136"/>
    </source>
</evidence>
<dbReference type="GO" id="GO:0005737">
    <property type="term" value="C:cytoplasm"/>
    <property type="evidence" value="ECO:0007669"/>
    <property type="project" value="TreeGrafter"/>
</dbReference>
<evidence type="ECO:0000256" key="1">
    <source>
        <dbReference type="ARBA" id="ARBA00004141"/>
    </source>
</evidence>
<dbReference type="CDD" id="cd00882">
    <property type="entry name" value="Ras_like_GTPase"/>
    <property type="match status" value="1"/>
</dbReference>
<dbReference type="PANTHER" id="PTHR42714">
    <property type="entry name" value="TRNA MODIFICATION GTPASE GTPBP3"/>
    <property type="match status" value="1"/>
</dbReference>
<dbReference type="GO" id="GO:0005525">
    <property type="term" value="F:GTP binding"/>
    <property type="evidence" value="ECO:0007669"/>
    <property type="project" value="UniProtKB-KW"/>
</dbReference>
<keyword evidence="3" id="KW-0547">Nucleotide-binding</keyword>
<evidence type="ECO:0000256" key="7">
    <source>
        <dbReference type="SAM" id="Phobius"/>
    </source>
</evidence>
<gene>
    <name evidence="9" type="ORF">AC812_01585</name>
</gene>